<dbReference type="AlphaFoldDB" id="A0A0K2UHG9"/>
<evidence type="ECO:0008006" key="3">
    <source>
        <dbReference type="Google" id="ProtNLM"/>
    </source>
</evidence>
<evidence type="ECO:0000256" key="1">
    <source>
        <dbReference type="SAM" id="SignalP"/>
    </source>
</evidence>
<accession>A0A0K2UHG9</accession>
<sequence>MCNALCIVCYLFVVLTHRNGVCLCDYPYNSTSFWIRNNASRVNNISLSTSLQNKPLENNTIIYKAISFHRGAASLRVL</sequence>
<evidence type="ECO:0000313" key="2">
    <source>
        <dbReference type="EMBL" id="CDW37663.1"/>
    </source>
</evidence>
<reference evidence="2" key="1">
    <citation type="submission" date="2014-05" db="EMBL/GenBank/DDBJ databases">
        <authorList>
            <person name="Chronopoulou M."/>
        </authorList>
    </citation>
    <scope>NUCLEOTIDE SEQUENCE</scope>
    <source>
        <tissue evidence="2">Whole organism</tissue>
    </source>
</reference>
<dbReference type="EMBL" id="HACA01020302">
    <property type="protein sequence ID" value="CDW37663.1"/>
    <property type="molecule type" value="Transcribed_RNA"/>
</dbReference>
<feature type="chain" id="PRO_5005488727" description="Secreted protein" evidence="1">
    <location>
        <begin position="25"/>
        <end position="78"/>
    </location>
</feature>
<proteinExistence type="predicted"/>
<name>A0A0K2UHG9_LEPSM</name>
<organism evidence="2">
    <name type="scientific">Lepeophtheirus salmonis</name>
    <name type="common">Salmon louse</name>
    <name type="synonym">Caligus salmonis</name>
    <dbReference type="NCBI Taxonomy" id="72036"/>
    <lineage>
        <taxon>Eukaryota</taxon>
        <taxon>Metazoa</taxon>
        <taxon>Ecdysozoa</taxon>
        <taxon>Arthropoda</taxon>
        <taxon>Crustacea</taxon>
        <taxon>Multicrustacea</taxon>
        <taxon>Hexanauplia</taxon>
        <taxon>Copepoda</taxon>
        <taxon>Siphonostomatoida</taxon>
        <taxon>Caligidae</taxon>
        <taxon>Lepeophtheirus</taxon>
    </lineage>
</organism>
<keyword evidence="1" id="KW-0732">Signal</keyword>
<feature type="signal peptide" evidence="1">
    <location>
        <begin position="1"/>
        <end position="24"/>
    </location>
</feature>
<protein>
    <recommendedName>
        <fullName evidence="3">Secreted protein</fullName>
    </recommendedName>
</protein>